<dbReference type="SUPFAM" id="SSF116734">
    <property type="entry name" value="DNA methylase specificity domain"/>
    <property type="match status" value="1"/>
</dbReference>
<gene>
    <name evidence="1" type="ORF">TAO_1415</name>
</gene>
<dbReference type="RefSeq" id="WP_145955152.1">
    <property type="nucleotide sequence ID" value="NZ_AP014836.1"/>
</dbReference>
<dbReference type="EMBL" id="AP014836">
    <property type="protein sequence ID" value="BAW80785.1"/>
    <property type="molecule type" value="Genomic_DNA"/>
</dbReference>
<protein>
    <recommendedName>
        <fullName evidence="3">Type I restriction modification DNA specificity domain-containing protein</fullName>
    </recommendedName>
</protein>
<dbReference type="Proteomes" id="UP000243679">
    <property type="component" value="Chromosome"/>
</dbReference>
<dbReference type="KEGG" id="ntt:TAO_1415"/>
<dbReference type="AlphaFoldDB" id="A0A1Q2SNQ6"/>
<keyword evidence="2" id="KW-1185">Reference proteome</keyword>
<reference evidence="1 2" key="1">
    <citation type="journal article" date="2017" name="ISME J.">
        <title>An acid-tolerant ammonia-oxidizing ?-proteobacterium from soil.</title>
        <authorList>
            <person name="Hayatsu M."/>
            <person name="Tago K."/>
            <person name="Uchiyama I."/>
            <person name="Toyoda A."/>
            <person name="Wang Y."/>
            <person name="Shimomura Y."/>
            <person name="Okubo T."/>
            <person name="Kurisu F."/>
            <person name="Hirono Y."/>
            <person name="Nonaka K."/>
            <person name="Akiyama H."/>
            <person name="Itoh T."/>
            <person name="Takami H."/>
        </authorList>
    </citation>
    <scope>NUCLEOTIDE SEQUENCE [LARGE SCALE GENOMIC DNA]</scope>
    <source>
        <strain evidence="1 2">TAO100</strain>
    </source>
</reference>
<organism evidence="1 2">
    <name type="scientific">Candidatus Nitrosoglobus terrae</name>
    <dbReference type="NCBI Taxonomy" id="1630141"/>
    <lineage>
        <taxon>Bacteria</taxon>
        <taxon>Pseudomonadati</taxon>
        <taxon>Pseudomonadota</taxon>
        <taxon>Gammaproteobacteria</taxon>
        <taxon>Chromatiales</taxon>
        <taxon>Chromatiaceae</taxon>
        <taxon>Candidatus Nitrosoglobus</taxon>
    </lineage>
</organism>
<sequence length="65" mass="7033">MPVILPPEEMQIRFGDAVSPIIENANANIEATAALTQLCDTLLPKLISGNLRVANAEAFLKERSL</sequence>
<evidence type="ECO:0000313" key="1">
    <source>
        <dbReference type="EMBL" id="BAW80785.1"/>
    </source>
</evidence>
<accession>A0A1Q2SNQ6</accession>
<name>A0A1Q2SNQ6_9GAMM</name>
<proteinExistence type="predicted"/>
<evidence type="ECO:0000313" key="2">
    <source>
        <dbReference type="Proteomes" id="UP000243679"/>
    </source>
</evidence>
<dbReference type="OrthoDB" id="9798929at2"/>
<evidence type="ECO:0008006" key="3">
    <source>
        <dbReference type="Google" id="ProtNLM"/>
    </source>
</evidence>